<dbReference type="InterPro" id="IPR008279">
    <property type="entry name" value="PEP-util_enz_mobile_dom"/>
</dbReference>
<comment type="catalytic activity">
    <reaction evidence="2">
        <text>dihydroxyacetone + phosphoenolpyruvate = dihydroxyacetone phosphate + pyruvate</text>
        <dbReference type="Rhea" id="RHEA:18381"/>
        <dbReference type="ChEBI" id="CHEBI:15361"/>
        <dbReference type="ChEBI" id="CHEBI:16016"/>
        <dbReference type="ChEBI" id="CHEBI:57642"/>
        <dbReference type="ChEBI" id="CHEBI:58702"/>
        <dbReference type="EC" id="2.7.1.121"/>
    </reaction>
</comment>
<accession>A0ABS9TJH8</accession>
<dbReference type="InterPro" id="IPR035895">
    <property type="entry name" value="HPr-like_sf"/>
</dbReference>
<dbReference type="CDD" id="cd00367">
    <property type="entry name" value="PTS-HPr_like"/>
    <property type="match status" value="1"/>
</dbReference>
<dbReference type="InterPro" id="IPR000121">
    <property type="entry name" value="PEP_util_C"/>
</dbReference>
<dbReference type="InterPro" id="IPR023151">
    <property type="entry name" value="PEP_util_CS"/>
</dbReference>
<evidence type="ECO:0000256" key="4">
    <source>
        <dbReference type="ARBA" id="ARBA00002788"/>
    </source>
</evidence>
<dbReference type="RefSeq" id="WP_241039314.1">
    <property type="nucleotide sequence ID" value="NZ_BAAAJF010000022.1"/>
</dbReference>
<evidence type="ECO:0000256" key="1">
    <source>
        <dbReference type="ARBA" id="ARBA00000683"/>
    </source>
</evidence>
<organism evidence="24 25">
    <name type="scientific">Pseudonocardia alaniniphila</name>
    <dbReference type="NCBI Taxonomy" id="75291"/>
    <lineage>
        <taxon>Bacteria</taxon>
        <taxon>Bacillati</taxon>
        <taxon>Actinomycetota</taxon>
        <taxon>Actinomycetes</taxon>
        <taxon>Pseudonocardiales</taxon>
        <taxon>Pseudonocardiaceae</taxon>
        <taxon>Pseudonocardia</taxon>
    </lineage>
</organism>
<dbReference type="InterPro" id="IPR000032">
    <property type="entry name" value="HPr-like"/>
</dbReference>
<dbReference type="PANTHER" id="PTHR46244">
    <property type="entry name" value="PHOSPHOENOLPYRUVATE-PROTEIN PHOSPHOTRANSFERASE"/>
    <property type="match status" value="1"/>
</dbReference>
<dbReference type="InterPro" id="IPR001020">
    <property type="entry name" value="PTS_HPr_His_P_site"/>
</dbReference>
<keyword evidence="16" id="KW-0479">Metal-binding</keyword>
<dbReference type="Pfam" id="PF00391">
    <property type="entry name" value="PEP-utilizers"/>
    <property type="match status" value="1"/>
</dbReference>
<evidence type="ECO:0000256" key="3">
    <source>
        <dbReference type="ARBA" id="ARBA00001946"/>
    </source>
</evidence>
<dbReference type="SUPFAM" id="SSF51621">
    <property type="entry name" value="Phosphoenolpyruvate/pyruvate domain"/>
    <property type="match status" value="1"/>
</dbReference>
<dbReference type="Proteomes" id="UP001299970">
    <property type="component" value="Unassembled WGS sequence"/>
</dbReference>
<dbReference type="NCBIfam" id="TIGR01417">
    <property type="entry name" value="PTS_I_fam"/>
    <property type="match status" value="1"/>
</dbReference>
<evidence type="ECO:0000256" key="11">
    <source>
        <dbReference type="ARBA" id="ARBA00022448"/>
    </source>
</evidence>
<keyword evidence="13" id="KW-0762">Sugar transport</keyword>
<evidence type="ECO:0000256" key="7">
    <source>
        <dbReference type="ARBA" id="ARBA00007837"/>
    </source>
</evidence>
<keyword evidence="21" id="KW-0732">Signal</keyword>
<keyword evidence="18" id="KW-0460">Magnesium</keyword>
<evidence type="ECO:0000256" key="20">
    <source>
        <dbReference type="SAM" id="MobiDB-lite"/>
    </source>
</evidence>
<dbReference type="SUPFAM" id="SSF47831">
    <property type="entry name" value="Enzyme I of the PEP:sugar phosphotransferase system HPr-binding (sub)domain"/>
    <property type="match status" value="1"/>
</dbReference>
<dbReference type="InterPro" id="IPR050499">
    <property type="entry name" value="PEP-utilizing_PTS_enzyme"/>
</dbReference>
<comment type="similarity">
    <text evidence="7">Belongs to the PEP-utilizing enzyme family.</text>
</comment>
<keyword evidence="14 24" id="KW-0808">Transferase</keyword>
<evidence type="ECO:0000256" key="12">
    <source>
        <dbReference type="ARBA" id="ARBA00022490"/>
    </source>
</evidence>
<feature type="signal peptide" evidence="21">
    <location>
        <begin position="1"/>
        <end position="17"/>
    </location>
</feature>
<dbReference type="PROSITE" id="PS51350">
    <property type="entry name" value="PTS_HPR_DOM"/>
    <property type="match status" value="1"/>
</dbReference>
<feature type="region of interest" description="Disordered" evidence="20">
    <location>
        <begin position="255"/>
        <end position="285"/>
    </location>
</feature>
<evidence type="ECO:0000256" key="21">
    <source>
        <dbReference type="SAM" id="SignalP"/>
    </source>
</evidence>
<reference evidence="24 25" key="1">
    <citation type="submission" date="2022-03" db="EMBL/GenBank/DDBJ databases">
        <title>Pseudonocardia alaer sp. nov., a novel actinomycete isolated from reed forest soil.</title>
        <authorList>
            <person name="Wang L."/>
        </authorList>
    </citation>
    <scope>NUCLEOTIDE SEQUENCE [LARGE SCALE GENOMIC DNA]</scope>
    <source>
        <strain evidence="24 25">Y-16303</strain>
    </source>
</reference>
<dbReference type="InterPro" id="IPR036662">
    <property type="entry name" value="PTS_EIIA_man-typ_sf"/>
</dbReference>
<dbReference type="Pfam" id="PF02896">
    <property type="entry name" value="PEP-utilizers_C"/>
    <property type="match status" value="1"/>
</dbReference>
<dbReference type="EC" id="2.7.3.9" evidence="9"/>
<dbReference type="SUPFAM" id="SSF52009">
    <property type="entry name" value="Phosphohistidine domain"/>
    <property type="match status" value="1"/>
</dbReference>
<gene>
    <name evidence="24" type="primary">ptsP</name>
    <name evidence="24" type="ORF">MMF94_23530</name>
</gene>
<evidence type="ECO:0000256" key="14">
    <source>
        <dbReference type="ARBA" id="ARBA00022679"/>
    </source>
</evidence>
<dbReference type="InterPro" id="IPR036618">
    <property type="entry name" value="PtsI_HPr-bd_sf"/>
</dbReference>
<dbReference type="SUPFAM" id="SSF53062">
    <property type="entry name" value="PTS system fructose IIA component-like"/>
    <property type="match status" value="1"/>
</dbReference>
<dbReference type="PROSITE" id="PS00369">
    <property type="entry name" value="PTS_HPR_HIS"/>
    <property type="match status" value="1"/>
</dbReference>
<comment type="subcellular location">
    <subcellularLocation>
        <location evidence="6">Cytoplasm</location>
    </subcellularLocation>
</comment>
<dbReference type="Pfam" id="PF03610">
    <property type="entry name" value="EIIA-man"/>
    <property type="match status" value="1"/>
</dbReference>
<dbReference type="Gene3D" id="3.20.20.60">
    <property type="entry name" value="Phosphoenolpyruvate-binding domains"/>
    <property type="match status" value="1"/>
</dbReference>
<dbReference type="Pfam" id="PF05524">
    <property type="entry name" value="PEP-utilisers_N"/>
    <property type="match status" value="1"/>
</dbReference>
<evidence type="ECO:0000256" key="10">
    <source>
        <dbReference type="ARBA" id="ARBA00020422"/>
    </source>
</evidence>
<evidence type="ECO:0000256" key="8">
    <source>
        <dbReference type="ARBA" id="ARBA00012095"/>
    </source>
</evidence>
<dbReference type="InterPro" id="IPR012844">
    <property type="entry name" value="DhaM_N"/>
</dbReference>
<dbReference type="InterPro" id="IPR040442">
    <property type="entry name" value="Pyrv_kinase-like_dom_sf"/>
</dbReference>
<evidence type="ECO:0000256" key="5">
    <source>
        <dbReference type="ARBA" id="ARBA00003681"/>
    </source>
</evidence>
<evidence type="ECO:0000256" key="18">
    <source>
        <dbReference type="ARBA" id="ARBA00022842"/>
    </source>
</evidence>
<evidence type="ECO:0000313" key="24">
    <source>
        <dbReference type="EMBL" id="MCH6168675.1"/>
    </source>
</evidence>
<feature type="domain" description="PTS EIIA type-4" evidence="22">
    <location>
        <begin position="4"/>
        <end position="136"/>
    </location>
</feature>
<keyword evidence="15" id="KW-0598">Phosphotransferase system</keyword>
<comment type="cofactor">
    <cofactor evidence="3">
        <name>Mg(2+)</name>
        <dbReference type="ChEBI" id="CHEBI:18420"/>
    </cofactor>
</comment>
<evidence type="ECO:0000256" key="16">
    <source>
        <dbReference type="ARBA" id="ARBA00022723"/>
    </source>
</evidence>
<feature type="chain" id="PRO_5045568937" description="Phosphocarrier protein HPr" evidence="21">
    <location>
        <begin position="18"/>
        <end position="837"/>
    </location>
</feature>
<dbReference type="InterPro" id="IPR015813">
    <property type="entry name" value="Pyrv/PenolPyrv_kinase-like_dom"/>
</dbReference>
<evidence type="ECO:0000259" key="23">
    <source>
        <dbReference type="PROSITE" id="PS51350"/>
    </source>
</evidence>
<evidence type="ECO:0000256" key="9">
    <source>
        <dbReference type="ARBA" id="ARBA00012232"/>
    </source>
</evidence>
<dbReference type="PROSITE" id="PS00742">
    <property type="entry name" value="PEP_ENZYMES_2"/>
    <property type="match status" value="1"/>
</dbReference>
<dbReference type="Gene3D" id="3.50.30.10">
    <property type="entry name" value="Phosphohistidine domain"/>
    <property type="match status" value="1"/>
</dbReference>
<dbReference type="EMBL" id="JAKXMK010000020">
    <property type="protein sequence ID" value="MCH6168675.1"/>
    <property type="molecule type" value="Genomic_DNA"/>
</dbReference>
<sequence length="837" mass="83811">MTAPVGLVVVSHSAALAAAAVELAREMAPGDLPIEVAAGVADGGLGTDAVAIAGAIGAADTGSGVVVLMDLGSAVLSAELALELLDDPDARDRVLLCPAPLVEGLVVAAVAASGGADRAEVAAEAAGALDGKLAQLAADEPAAPVTTAPEAEAPPAPAEQSEIVESFEVANPHGLHARPAARLVALVRELDGSGVRLRNATTGSPWAPATSLARVTTIGALRGHRVEVAASGERAQDIVDAVLELAARGFDEIAAPGTATPEPAPRLPASRPVPAVESPRPGGPLPASPGIAIGPKHADVPAPVVVPDEPGGDPATEQGRLEAAIATVAGEIRDGRDTAARELGAAEAAIFDAHLLLLDDPDVVEEARAAVAAGASAPQAWSDATARAAAEFDALPDPYLAARAADVRAVAQQVLRTLVGVPDALDDPGDGPPPVLVAADLTPARAAALDPARVAGVVLAGGSPTAHSAILLRARGVPAVLGAGPAILDVRDGTLLALDGAAGELLVDPGPDAVAAFRDRAAAQAERELEARERSSAPAVTRDGVGVLVGANVGSPADATAAAAAGADLVGLVRTEFLFLDRAAAPDVEEQEAAYRAVATALGGKRITLRTLDVGGDKPLPYLPLPAEANPFLGLRGIRLATSFPELLADQLLAMVRVAHDTPVSVMFPMVATVEELLAARRSLDEAVAREGRGTPPGLEVGIMVEVPAAALKAAAFVPHVDFFSIGTNDLTQYTLAAERGNPAVATVADPLDPGVLRLVDAVCRAAGEQVLVAVCGEAATDPLAAQLLVGLGVRELSVAAPAVAGVKQVVREVESARAAERAAAALTASGPSEVRH</sequence>
<dbReference type="Gene3D" id="3.40.50.510">
    <property type="entry name" value="Phosphotransferase system, mannose-type IIA component"/>
    <property type="match status" value="1"/>
</dbReference>
<dbReference type="PANTHER" id="PTHR46244:SF6">
    <property type="entry name" value="PHOSPHOENOLPYRUVATE-PROTEIN PHOSPHOTRANSFERASE"/>
    <property type="match status" value="1"/>
</dbReference>
<dbReference type="SUPFAM" id="SSF55594">
    <property type="entry name" value="HPr-like"/>
    <property type="match status" value="1"/>
</dbReference>
<proteinExistence type="inferred from homology"/>
<keyword evidence="17" id="KW-0418">Kinase</keyword>
<evidence type="ECO:0000256" key="15">
    <source>
        <dbReference type="ARBA" id="ARBA00022683"/>
    </source>
</evidence>
<dbReference type="GO" id="GO:0008965">
    <property type="term" value="F:phosphoenolpyruvate-protein phosphotransferase activity"/>
    <property type="evidence" value="ECO:0007669"/>
    <property type="project" value="UniProtKB-EC"/>
</dbReference>
<dbReference type="InterPro" id="IPR036637">
    <property type="entry name" value="Phosphohistidine_dom_sf"/>
</dbReference>
<evidence type="ECO:0000256" key="13">
    <source>
        <dbReference type="ARBA" id="ARBA00022597"/>
    </source>
</evidence>
<dbReference type="EC" id="2.7.1.121" evidence="8"/>
<dbReference type="PROSITE" id="PS51096">
    <property type="entry name" value="PTS_EIIA_TYPE_4"/>
    <property type="match status" value="1"/>
</dbReference>
<protein>
    <recommendedName>
        <fullName evidence="10">Phosphocarrier protein HPr</fullName>
        <ecNumber evidence="8">2.7.1.121</ecNumber>
        <ecNumber evidence="9">2.7.3.9</ecNumber>
    </recommendedName>
</protein>
<keyword evidence="25" id="KW-1185">Reference proteome</keyword>
<keyword evidence="12" id="KW-0963">Cytoplasm</keyword>
<dbReference type="PRINTS" id="PR01736">
    <property type="entry name" value="PHPHTRNFRASE"/>
</dbReference>
<name>A0ABS9TJH8_9PSEU</name>
<dbReference type="InterPro" id="IPR006318">
    <property type="entry name" value="PTS_EI-like"/>
</dbReference>
<dbReference type="Gene3D" id="1.10.274.10">
    <property type="entry name" value="PtsI, HPr-binding domain"/>
    <property type="match status" value="1"/>
</dbReference>
<comment type="function">
    <text evidence="5">General (non sugar-specific) component of the phosphoenolpyruvate-dependent sugar phosphotransferase system (sugar PTS). This major carbohydrate active-transport system catalyzes the phosphorylation of incoming sugar substrates concomitantly with their translocation across the cell membrane. The phosphoryl group from phosphoenolpyruvate (PEP) is transferred to the phosphoryl carrier protein HPr by enzyme I. Phospho-HPr then transfers it to the PTS EIIA domain.</text>
</comment>
<evidence type="ECO:0000256" key="19">
    <source>
        <dbReference type="ARBA" id="ARBA00046577"/>
    </source>
</evidence>
<evidence type="ECO:0000256" key="6">
    <source>
        <dbReference type="ARBA" id="ARBA00004496"/>
    </source>
</evidence>
<evidence type="ECO:0000259" key="22">
    <source>
        <dbReference type="PROSITE" id="PS51096"/>
    </source>
</evidence>
<dbReference type="Pfam" id="PF00381">
    <property type="entry name" value="PTS-HPr"/>
    <property type="match status" value="1"/>
</dbReference>
<comment type="subunit">
    <text evidence="19">Homodimer. The dihydroxyacetone kinase complex is composed of a homodimer of DhaM, a homodimer of DhaK and the subunit DhaL.</text>
</comment>
<dbReference type="Gene3D" id="3.30.1340.10">
    <property type="entry name" value="HPr-like"/>
    <property type="match status" value="1"/>
</dbReference>
<dbReference type="InterPro" id="IPR004701">
    <property type="entry name" value="PTS_EIIA_man-typ"/>
</dbReference>
<evidence type="ECO:0000313" key="25">
    <source>
        <dbReference type="Proteomes" id="UP001299970"/>
    </source>
</evidence>
<dbReference type="InterPro" id="IPR008731">
    <property type="entry name" value="PTS_EIN"/>
</dbReference>
<keyword evidence="11" id="KW-0813">Transport</keyword>
<evidence type="ECO:0000256" key="17">
    <source>
        <dbReference type="ARBA" id="ARBA00022777"/>
    </source>
</evidence>
<dbReference type="NCBIfam" id="TIGR02364">
    <property type="entry name" value="dha_pts"/>
    <property type="match status" value="1"/>
</dbReference>
<comment type="catalytic activity">
    <reaction evidence="1">
        <text>L-histidyl-[protein] + phosphoenolpyruvate = N(pros)-phospho-L-histidyl-[protein] + pyruvate</text>
        <dbReference type="Rhea" id="RHEA:23880"/>
        <dbReference type="Rhea" id="RHEA-COMP:9745"/>
        <dbReference type="Rhea" id="RHEA-COMP:9746"/>
        <dbReference type="ChEBI" id="CHEBI:15361"/>
        <dbReference type="ChEBI" id="CHEBI:29979"/>
        <dbReference type="ChEBI" id="CHEBI:58702"/>
        <dbReference type="ChEBI" id="CHEBI:64837"/>
        <dbReference type="EC" id="2.7.3.9"/>
    </reaction>
</comment>
<feature type="domain" description="HPr" evidence="23">
    <location>
        <begin position="162"/>
        <end position="253"/>
    </location>
</feature>
<comment type="caution">
    <text evidence="24">The sequence shown here is derived from an EMBL/GenBank/DDBJ whole genome shotgun (WGS) entry which is preliminary data.</text>
</comment>
<comment type="function">
    <text evidence="4">Component of the dihydroxyacetone kinase complex, which is responsible for the phosphoenolpyruvate (PEP)-dependent phosphorylation of dihydroxyacetone. DhaM serves as the phosphoryl donor. Is phosphorylated by phosphoenolpyruvate in an EI- and HPr-dependent reaction, and a phosphorelay system on histidine residues finally leads to phosphoryl transfer to DhaL and dihydroxyacetone.</text>
</comment>
<evidence type="ECO:0000256" key="2">
    <source>
        <dbReference type="ARBA" id="ARBA00001113"/>
    </source>
</evidence>